<evidence type="ECO:0000259" key="1">
    <source>
        <dbReference type="Pfam" id="PF13976"/>
    </source>
</evidence>
<sequence>MIKDLNGEVKMIADRIEDLYYLRETGEQVKAATTEGTRIKDADLRHAKLGHLHMDAVVNLSKGQAIRIKTLEKNTCSCDVCHRGKLMAVYR</sequence>
<organism evidence="2 3">
    <name type="scientific">Hermetia illucens</name>
    <name type="common">Black soldier fly</name>
    <dbReference type="NCBI Taxonomy" id="343691"/>
    <lineage>
        <taxon>Eukaryota</taxon>
        <taxon>Metazoa</taxon>
        <taxon>Ecdysozoa</taxon>
        <taxon>Arthropoda</taxon>
        <taxon>Hexapoda</taxon>
        <taxon>Insecta</taxon>
        <taxon>Pterygota</taxon>
        <taxon>Neoptera</taxon>
        <taxon>Endopterygota</taxon>
        <taxon>Diptera</taxon>
        <taxon>Brachycera</taxon>
        <taxon>Stratiomyomorpha</taxon>
        <taxon>Stratiomyidae</taxon>
        <taxon>Hermetiinae</taxon>
        <taxon>Hermetia</taxon>
    </lineage>
</organism>
<name>A0A7R8UHH5_HERIL</name>
<dbReference type="InterPro" id="IPR025724">
    <property type="entry name" value="GAG-pre-integrase_dom"/>
</dbReference>
<dbReference type="InParanoid" id="A0A7R8UHH5"/>
<dbReference type="Proteomes" id="UP000594454">
    <property type="component" value="Chromosome 2"/>
</dbReference>
<feature type="domain" description="GAG-pre-integrase" evidence="1">
    <location>
        <begin position="19"/>
        <end position="85"/>
    </location>
</feature>
<dbReference type="EMBL" id="LR899010">
    <property type="protein sequence ID" value="CAD7080876.1"/>
    <property type="molecule type" value="Genomic_DNA"/>
</dbReference>
<dbReference type="AlphaFoldDB" id="A0A7R8UHH5"/>
<accession>A0A7R8UHH5</accession>
<proteinExistence type="predicted"/>
<evidence type="ECO:0000313" key="2">
    <source>
        <dbReference type="EMBL" id="CAD7080876.1"/>
    </source>
</evidence>
<gene>
    <name evidence="2" type="ORF">HERILL_LOCUS4012</name>
</gene>
<dbReference type="Pfam" id="PF13976">
    <property type="entry name" value="gag_pre-integrs"/>
    <property type="match status" value="1"/>
</dbReference>
<protein>
    <recommendedName>
        <fullName evidence="1">GAG-pre-integrase domain-containing protein</fullName>
    </recommendedName>
</protein>
<evidence type="ECO:0000313" key="3">
    <source>
        <dbReference type="Proteomes" id="UP000594454"/>
    </source>
</evidence>
<reference evidence="2 3" key="1">
    <citation type="submission" date="2020-11" db="EMBL/GenBank/DDBJ databases">
        <authorList>
            <person name="Wallbank WR R."/>
            <person name="Pardo Diaz C."/>
            <person name="Kozak K."/>
            <person name="Martin S."/>
            <person name="Jiggins C."/>
            <person name="Moest M."/>
            <person name="Warren A I."/>
            <person name="Generalovic N T."/>
            <person name="Byers J.R.P. K."/>
            <person name="Montejo-Kovacevich G."/>
            <person name="Yen C E."/>
        </authorList>
    </citation>
    <scope>NUCLEOTIDE SEQUENCE [LARGE SCALE GENOMIC DNA]</scope>
</reference>
<keyword evidence="3" id="KW-1185">Reference proteome</keyword>